<reference evidence="2 3" key="1">
    <citation type="submission" date="2024-04" db="EMBL/GenBank/DDBJ databases">
        <title>The reference genome of an endangered Asteraceae, Deinandra increscens subsp. villosa, native to the Central Coast of California.</title>
        <authorList>
            <person name="Guilliams M."/>
            <person name="Hasenstab-Lehman K."/>
            <person name="Meyer R."/>
            <person name="Mcevoy S."/>
        </authorList>
    </citation>
    <scope>NUCLEOTIDE SEQUENCE [LARGE SCALE GENOMIC DNA]</scope>
    <source>
        <tissue evidence="2">Leaf</tissue>
    </source>
</reference>
<dbReference type="Proteomes" id="UP001408789">
    <property type="component" value="Unassembled WGS sequence"/>
</dbReference>
<sequence>MSHRRHASSEATLPENVTIDIISRLPIKTIISCKCVCKKWRDIVADPRFVDLHLSRSREALMIHEGKIFDWPGTLKWPEIGQEINYHLADPEVKILDLKHCAPIAGSKLCSVNGLICYSQEDGSVFVCNPILGDHMTLPRPPLGDLATVGYGFGVSREGEYKVIRISSRRVSVNPEETRFFTVEIEVYTLGTDRWRSLGETPFHLDLTWPFGGSVCLDSHVYWFPGHGHMYVFDLVTERFAEFRSPLTPQHNRGRVGVLKGSLSCISWCSYGMEVWVLKEFWHKEMDIQESIKPFLEFRVWNPLCIIDGLKGTGVLLVYAPIVHKLMAYCLDTNTTLRLNSRGFFLKETIYAEECSFYRPSFVKLNNFGSDQLVVSTNSTY</sequence>
<evidence type="ECO:0000313" key="2">
    <source>
        <dbReference type="EMBL" id="KAK9048206.1"/>
    </source>
</evidence>
<dbReference type="PANTHER" id="PTHR31672:SF13">
    <property type="entry name" value="F-BOX PROTEIN CPR30-LIKE"/>
    <property type="match status" value="1"/>
</dbReference>
<dbReference type="InterPro" id="IPR001810">
    <property type="entry name" value="F-box_dom"/>
</dbReference>
<dbReference type="Pfam" id="PF00646">
    <property type="entry name" value="F-box"/>
    <property type="match status" value="1"/>
</dbReference>
<dbReference type="Gene3D" id="1.20.1280.50">
    <property type="match status" value="1"/>
</dbReference>
<proteinExistence type="predicted"/>
<dbReference type="SMART" id="SM00256">
    <property type="entry name" value="FBOX"/>
    <property type="match status" value="1"/>
</dbReference>
<evidence type="ECO:0000259" key="1">
    <source>
        <dbReference type="PROSITE" id="PS50181"/>
    </source>
</evidence>
<dbReference type="Pfam" id="PF07734">
    <property type="entry name" value="FBA_1"/>
    <property type="match status" value="1"/>
</dbReference>
<accession>A0AAP0C2T8</accession>
<dbReference type="InterPro" id="IPR036047">
    <property type="entry name" value="F-box-like_dom_sf"/>
</dbReference>
<protein>
    <recommendedName>
        <fullName evidence="1">F-box domain-containing protein</fullName>
    </recommendedName>
</protein>
<dbReference type="NCBIfam" id="TIGR01640">
    <property type="entry name" value="F_box_assoc_1"/>
    <property type="match status" value="1"/>
</dbReference>
<dbReference type="SUPFAM" id="SSF81383">
    <property type="entry name" value="F-box domain"/>
    <property type="match status" value="1"/>
</dbReference>
<dbReference type="PROSITE" id="PS50181">
    <property type="entry name" value="FBOX"/>
    <property type="match status" value="1"/>
</dbReference>
<dbReference type="EMBL" id="JBCNJP010014211">
    <property type="protein sequence ID" value="KAK9048206.1"/>
    <property type="molecule type" value="Genomic_DNA"/>
</dbReference>
<evidence type="ECO:0000313" key="3">
    <source>
        <dbReference type="Proteomes" id="UP001408789"/>
    </source>
</evidence>
<dbReference type="CDD" id="cd22157">
    <property type="entry name" value="F-box_AtFBW1-like"/>
    <property type="match status" value="1"/>
</dbReference>
<dbReference type="InterPro" id="IPR017451">
    <property type="entry name" value="F-box-assoc_interact_dom"/>
</dbReference>
<dbReference type="InterPro" id="IPR006527">
    <property type="entry name" value="F-box-assoc_dom_typ1"/>
</dbReference>
<dbReference type="AlphaFoldDB" id="A0AAP0C2T8"/>
<name>A0AAP0C2T8_9ASTR</name>
<organism evidence="2 3">
    <name type="scientific">Deinandra increscens subsp. villosa</name>
    <dbReference type="NCBI Taxonomy" id="3103831"/>
    <lineage>
        <taxon>Eukaryota</taxon>
        <taxon>Viridiplantae</taxon>
        <taxon>Streptophyta</taxon>
        <taxon>Embryophyta</taxon>
        <taxon>Tracheophyta</taxon>
        <taxon>Spermatophyta</taxon>
        <taxon>Magnoliopsida</taxon>
        <taxon>eudicotyledons</taxon>
        <taxon>Gunneridae</taxon>
        <taxon>Pentapetalae</taxon>
        <taxon>asterids</taxon>
        <taxon>campanulids</taxon>
        <taxon>Asterales</taxon>
        <taxon>Asteraceae</taxon>
        <taxon>Asteroideae</taxon>
        <taxon>Heliantheae alliance</taxon>
        <taxon>Madieae</taxon>
        <taxon>Madiinae</taxon>
        <taxon>Deinandra</taxon>
    </lineage>
</organism>
<gene>
    <name evidence="2" type="ORF">SSX86_032831</name>
</gene>
<dbReference type="InterPro" id="IPR050796">
    <property type="entry name" value="SCF_F-box_component"/>
</dbReference>
<dbReference type="SUPFAM" id="SSF101898">
    <property type="entry name" value="NHL repeat"/>
    <property type="match status" value="1"/>
</dbReference>
<dbReference type="PANTHER" id="PTHR31672">
    <property type="entry name" value="BNACNNG10540D PROTEIN"/>
    <property type="match status" value="1"/>
</dbReference>
<feature type="domain" description="F-box" evidence="1">
    <location>
        <begin position="7"/>
        <end position="52"/>
    </location>
</feature>
<comment type="caution">
    <text evidence="2">The sequence shown here is derived from an EMBL/GenBank/DDBJ whole genome shotgun (WGS) entry which is preliminary data.</text>
</comment>
<keyword evidence="3" id="KW-1185">Reference proteome</keyword>